<sequence>MLNNPIIELPRLVSRLANYASLFIFLAGFLYDYAVIKWSGEHELWAGLI</sequence>
<keyword evidence="1" id="KW-0812">Transmembrane</keyword>
<evidence type="ECO:0000313" key="3">
    <source>
        <dbReference type="Proteomes" id="UP000007460"/>
    </source>
</evidence>
<protein>
    <submittedName>
        <fullName evidence="2">Uncharacterized protein</fullName>
    </submittedName>
</protein>
<evidence type="ECO:0000256" key="1">
    <source>
        <dbReference type="SAM" id="Phobius"/>
    </source>
</evidence>
<name>D5BT59_PUNMI</name>
<evidence type="ECO:0000313" key="2">
    <source>
        <dbReference type="EMBL" id="ADE39456.1"/>
    </source>
</evidence>
<dbReference type="EMBL" id="CP001751">
    <property type="protein sequence ID" value="ADE39456.1"/>
    <property type="molecule type" value="Genomic_DNA"/>
</dbReference>
<proteinExistence type="predicted"/>
<reference evidence="2 3" key="1">
    <citation type="journal article" date="2010" name="J. Bacteriol.">
        <title>Complete genome sequence of "Candidatus Puniceispirillum marinum" IMCC1322, a representative of the SAR116 clade in the Alphaproteobacteria.</title>
        <authorList>
            <person name="Oh H.M."/>
            <person name="Kwon K.K."/>
            <person name="Kang I."/>
            <person name="Kang S.G."/>
            <person name="Lee J.H."/>
            <person name="Kim S.J."/>
            <person name="Cho J.C."/>
        </authorList>
    </citation>
    <scope>NUCLEOTIDE SEQUENCE [LARGE SCALE GENOMIC DNA]</scope>
    <source>
        <strain evidence="2 3">IMCC1322</strain>
    </source>
</reference>
<dbReference type="KEGG" id="apb:SAR116_1213"/>
<organism evidence="2 3">
    <name type="scientific">Puniceispirillum marinum (strain IMCC1322)</name>
    <dbReference type="NCBI Taxonomy" id="488538"/>
    <lineage>
        <taxon>Bacteria</taxon>
        <taxon>Pseudomonadati</taxon>
        <taxon>Pseudomonadota</taxon>
        <taxon>Alphaproteobacteria</taxon>
        <taxon>Candidatus Puniceispirillales</taxon>
        <taxon>Candidatus Puniceispirillaceae</taxon>
        <taxon>Candidatus Puniceispirillum</taxon>
    </lineage>
</organism>
<gene>
    <name evidence="2" type="ordered locus">SAR116_1213</name>
</gene>
<feature type="transmembrane region" description="Helical" evidence="1">
    <location>
        <begin position="12"/>
        <end position="31"/>
    </location>
</feature>
<accession>D5BT59</accession>
<dbReference type="Proteomes" id="UP000007460">
    <property type="component" value="Chromosome"/>
</dbReference>
<dbReference type="HOGENOM" id="CLU_3139874_0_0_5"/>
<dbReference type="AlphaFoldDB" id="D5BT59"/>
<keyword evidence="1" id="KW-1133">Transmembrane helix</keyword>
<keyword evidence="1" id="KW-0472">Membrane</keyword>
<keyword evidence="3" id="KW-1185">Reference proteome</keyword>